<organism evidence="8 9">
    <name type="scientific">Candidatus Falkowbacteria bacterium RIFOXYA2_FULL_47_19</name>
    <dbReference type="NCBI Taxonomy" id="1797994"/>
    <lineage>
        <taxon>Bacteria</taxon>
        <taxon>Candidatus Falkowiibacteriota</taxon>
    </lineage>
</organism>
<feature type="domain" description="Helix-hairpin-helix DNA-binding motif class 1" evidence="7">
    <location>
        <begin position="107"/>
        <end position="126"/>
    </location>
</feature>
<proteinExistence type="inferred from homology"/>
<comment type="caution">
    <text evidence="6">Lacks conserved residue(s) required for the propagation of feature annotation.</text>
</comment>
<dbReference type="Pfam" id="PF07499">
    <property type="entry name" value="RuvA_C"/>
    <property type="match status" value="1"/>
</dbReference>
<dbReference type="NCBIfam" id="TIGR00084">
    <property type="entry name" value="ruvA"/>
    <property type="match status" value="1"/>
</dbReference>
<protein>
    <recommendedName>
        <fullName evidence="6">Holliday junction branch migration complex subunit RuvA</fullName>
    </recommendedName>
</protein>
<keyword evidence="8" id="KW-0347">Helicase</keyword>
<keyword evidence="1 6" id="KW-0963">Cytoplasm</keyword>
<keyword evidence="2 6" id="KW-0227">DNA damage</keyword>
<reference evidence="8 9" key="1">
    <citation type="journal article" date="2016" name="Nat. Commun.">
        <title>Thousands of microbial genomes shed light on interconnected biogeochemical processes in an aquifer system.</title>
        <authorList>
            <person name="Anantharaman K."/>
            <person name="Brown C.T."/>
            <person name="Hug L.A."/>
            <person name="Sharon I."/>
            <person name="Castelle C.J."/>
            <person name="Probst A.J."/>
            <person name="Thomas B.C."/>
            <person name="Singh A."/>
            <person name="Wilkins M.J."/>
            <person name="Karaoz U."/>
            <person name="Brodie E.L."/>
            <person name="Williams K.H."/>
            <person name="Hubbard S.S."/>
            <person name="Banfield J.F."/>
        </authorList>
    </citation>
    <scope>NUCLEOTIDE SEQUENCE [LARGE SCALE GENOMIC DNA]</scope>
</reference>
<feature type="domain" description="Helix-hairpin-helix DNA-binding motif class 1" evidence="7">
    <location>
        <begin position="72"/>
        <end position="91"/>
    </location>
</feature>
<dbReference type="AlphaFoldDB" id="A0A1F5SEQ3"/>
<comment type="function">
    <text evidence="6">The RuvA-RuvB-RuvC complex processes Holliday junction (HJ) DNA during genetic recombination and DNA repair, while the RuvA-RuvB complex plays an important role in the rescue of blocked DNA replication forks via replication fork reversal (RFR). RuvA specifically binds to HJ cruciform DNA, conferring on it an open structure. The RuvB hexamer acts as an ATP-dependent pump, pulling dsDNA into and through the RuvAB complex. HJ branch migration allows RuvC to scan DNA until it finds its consensus sequence, where it cleaves and resolves the cruciform DNA.</text>
</comment>
<accession>A0A1F5SEQ3</accession>
<dbReference type="InterPro" id="IPR010994">
    <property type="entry name" value="RuvA_2-like"/>
</dbReference>
<dbReference type="SUPFAM" id="SSF46929">
    <property type="entry name" value="DNA helicase RuvA subunit, C-terminal domain"/>
    <property type="match status" value="1"/>
</dbReference>
<dbReference type="GO" id="GO:0048476">
    <property type="term" value="C:Holliday junction resolvase complex"/>
    <property type="evidence" value="ECO:0007669"/>
    <property type="project" value="UniProtKB-UniRule"/>
</dbReference>
<dbReference type="GO" id="GO:0009378">
    <property type="term" value="F:four-way junction helicase activity"/>
    <property type="evidence" value="ECO:0007669"/>
    <property type="project" value="InterPro"/>
</dbReference>
<dbReference type="GO" id="GO:0000400">
    <property type="term" value="F:four-way junction DNA binding"/>
    <property type="evidence" value="ECO:0007669"/>
    <property type="project" value="UniProtKB-UniRule"/>
</dbReference>
<evidence type="ECO:0000256" key="5">
    <source>
        <dbReference type="ARBA" id="ARBA00023204"/>
    </source>
</evidence>
<comment type="subcellular location">
    <subcellularLocation>
        <location evidence="6">Cytoplasm</location>
    </subcellularLocation>
</comment>
<dbReference type="GO" id="GO:0005737">
    <property type="term" value="C:cytoplasm"/>
    <property type="evidence" value="ECO:0007669"/>
    <property type="project" value="UniProtKB-SubCell"/>
</dbReference>
<keyword evidence="8" id="KW-0067">ATP-binding</keyword>
<evidence type="ECO:0000256" key="2">
    <source>
        <dbReference type="ARBA" id="ARBA00022763"/>
    </source>
</evidence>
<dbReference type="EMBL" id="MFGB01000023">
    <property type="protein sequence ID" value="OGF25178.1"/>
    <property type="molecule type" value="Genomic_DNA"/>
</dbReference>
<dbReference type="Pfam" id="PF01330">
    <property type="entry name" value="RuvA_N"/>
    <property type="match status" value="1"/>
</dbReference>
<keyword evidence="3 6" id="KW-0238">DNA-binding</keyword>
<keyword evidence="8" id="KW-0378">Hydrolase</keyword>
<keyword evidence="4 6" id="KW-0233">DNA recombination</keyword>
<dbReference type="Gene3D" id="1.10.150.20">
    <property type="entry name" value="5' to 3' exonuclease, C-terminal subdomain"/>
    <property type="match status" value="1"/>
</dbReference>
<dbReference type="InterPro" id="IPR000085">
    <property type="entry name" value="RuvA"/>
</dbReference>
<dbReference type="GO" id="GO:0009379">
    <property type="term" value="C:Holliday junction helicase complex"/>
    <property type="evidence" value="ECO:0007669"/>
    <property type="project" value="InterPro"/>
</dbReference>
<comment type="similarity">
    <text evidence="6">Belongs to the RuvA family.</text>
</comment>
<comment type="subunit">
    <text evidence="6">Homotetramer. Forms an RuvA(8)-RuvB(12)-Holliday junction (HJ) complex. HJ DNA is sandwiched between 2 RuvA tetramers; dsDNA enters through RuvA and exits via RuvB. An RuvB hexamer assembles on each DNA strand where it exits the tetramer. Each RuvB hexamer is contacted by two RuvA subunits (via domain III) on 2 adjacent RuvB subunits; this complex drives branch migration. In the full resolvosome a probable DNA-RuvA(4)-RuvB(12)-RuvC(2) complex forms which resolves the HJ.</text>
</comment>
<dbReference type="GO" id="GO:0006281">
    <property type="term" value="P:DNA repair"/>
    <property type="evidence" value="ECO:0007669"/>
    <property type="project" value="UniProtKB-UniRule"/>
</dbReference>
<dbReference type="InterPro" id="IPR003583">
    <property type="entry name" value="Hlx-hairpin-Hlx_DNA-bd_motif"/>
</dbReference>
<dbReference type="InterPro" id="IPR011114">
    <property type="entry name" value="RuvA_C"/>
</dbReference>
<evidence type="ECO:0000256" key="1">
    <source>
        <dbReference type="ARBA" id="ARBA00022490"/>
    </source>
</evidence>
<evidence type="ECO:0000313" key="9">
    <source>
        <dbReference type="Proteomes" id="UP000178367"/>
    </source>
</evidence>
<dbReference type="Pfam" id="PF14520">
    <property type="entry name" value="HHH_5"/>
    <property type="match status" value="1"/>
</dbReference>
<name>A0A1F5SEQ3_9BACT</name>
<evidence type="ECO:0000259" key="7">
    <source>
        <dbReference type="SMART" id="SM00278"/>
    </source>
</evidence>
<gene>
    <name evidence="6" type="primary">ruvA</name>
    <name evidence="8" type="ORF">A2227_07610</name>
</gene>
<dbReference type="SMART" id="SM00278">
    <property type="entry name" value="HhH1"/>
    <property type="match status" value="2"/>
</dbReference>
<feature type="region of interest" description="Domain III" evidence="6">
    <location>
        <begin position="149"/>
        <end position="191"/>
    </location>
</feature>
<evidence type="ECO:0000256" key="6">
    <source>
        <dbReference type="HAMAP-Rule" id="MF_00031"/>
    </source>
</evidence>
<comment type="domain">
    <text evidence="6">Has three domains with a flexible linker between the domains II and III and assumes an 'L' shape. Domain III is highly mobile and contacts RuvB.</text>
</comment>
<comment type="caution">
    <text evidence="8">The sequence shown here is derived from an EMBL/GenBank/DDBJ whole genome shotgun (WGS) entry which is preliminary data.</text>
</comment>
<evidence type="ECO:0000313" key="8">
    <source>
        <dbReference type="EMBL" id="OGF25178.1"/>
    </source>
</evidence>
<dbReference type="SUPFAM" id="SSF47781">
    <property type="entry name" value="RuvA domain 2-like"/>
    <property type="match status" value="1"/>
</dbReference>
<dbReference type="GO" id="GO:0005524">
    <property type="term" value="F:ATP binding"/>
    <property type="evidence" value="ECO:0007669"/>
    <property type="project" value="InterPro"/>
</dbReference>
<keyword evidence="5 6" id="KW-0234">DNA repair</keyword>
<dbReference type="GO" id="GO:0006310">
    <property type="term" value="P:DNA recombination"/>
    <property type="evidence" value="ECO:0007669"/>
    <property type="project" value="UniProtKB-UniRule"/>
</dbReference>
<evidence type="ECO:0000256" key="4">
    <source>
        <dbReference type="ARBA" id="ARBA00023172"/>
    </source>
</evidence>
<dbReference type="STRING" id="1797994.A2227_07610"/>
<dbReference type="InterPro" id="IPR036267">
    <property type="entry name" value="RuvA_C_sf"/>
</dbReference>
<evidence type="ECO:0000256" key="3">
    <source>
        <dbReference type="ARBA" id="ARBA00023125"/>
    </source>
</evidence>
<keyword evidence="8" id="KW-0547">Nucleotide-binding</keyword>
<dbReference type="Gene3D" id="2.40.50.140">
    <property type="entry name" value="Nucleic acid-binding proteins"/>
    <property type="match status" value="1"/>
</dbReference>
<dbReference type="HAMAP" id="MF_00031">
    <property type="entry name" value="DNA_HJ_migration_RuvA"/>
    <property type="match status" value="1"/>
</dbReference>
<dbReference type="InterPro" id="IPR013849">
    <property type="entry name" value="DNA_helicase_Holl-junc_RuvA_I"/>
</dbReference>
<dbReference type="InterPro" id="IPR012340">
    <property type="entry name" value="NA-bd_OB-fold"/>
</dbReference>
<dbReference type="CDD" id="cd14332">
    <property type="entry name" value="UBA_RuvA_C"/>
    <property type="match status" value="1"/>
</dbReference>
<dbReference type="Gene3D" id="1.10.8.10">
    <property type="entry name" value="DNA helicase RuvA subunit, C-terminal domain"/>
    <property type="match status" value="1"/>
</dbReference>
<dbReference type="SUPFAM" id="SSF50249">
    <property type="entry name" value="Nucleic acid-binding proteins"/>
    <property type="match status" value="1"/>
</dbReference>
<sequence length="191" mass="20370">MISFLRGKIKNKGRGYVIVDTGQVGYGVFVNAVFYADLAIGQELEMYIHEHVREDAINLFGFETLSDLEMFELLLTVTGVGPKSALGITSTAGSEEIRSAIAAGDYSLLTKVSGVGKKTAERIVLELRSKIGSLSSSGTGTAAYGIAGEEIDALMALGYSTTQAREALKGVDQKIKSSGERIREALKKIGK</sequence>
<dbReference type="Proteomes" id="UP000178367">
    <property type="component" value="Unassembled WGS sequence"/>
</dbReference>